<keyword evidence="1" id="KW-0812">Transmembrane</keyword>
<organism evidence="2 3">
    <name type="scientific">Melanomma pulvis-pyrius CBS 109.77</name>
    <dbReference type="NCBI Taxonomy" id="1314802"/>
    <lineage>
        <taxon>Eukaryota</taxon>
        <taxon>Fungi</taxon>
        <taxon>Dikarya</taxon>
        <taxon>Ascomycota</taxon>
        <taxon>Pezizomycotina</taxon>
        <taxon>Dothideomycetes</taxon>
        <taxon>Pleosporomycetidae</taxon>
        <taxon>Pleosporales</taxon>
        <taxon>Melanommataceae</taxon>
        <taxon>Melanomma</taxon>
    </lineage>
</organism>
<evidence type="ECO:0000313" key="2">
    <source>
        <dbReference type="EMBL" id="KAF2792939.1"/>
    </source>
</evidence>
<keyword evidence="1" id="KW-0472">Membrane</keyword>
<protein>
    <submittedName>
        <fullName evidence="2">Uncharacterized protein</fullName>
    </submittedName>
</protein>
<feature type="transmembrane region" description="Helical" evidence="1">
    <location>
        <begin position="975"/>
        <end position="992"/>
    </location>
</feature>
<accession>A0A6A6X960</accession>
<name>A0A6A6X960_9PLEO</name>
<reference evidence="2" key="1">
    <citation type="journal article" date="2020" name="Stud. Mycol.">
        <title>101 Dothideomycetes genomes: a test case for predicting lifestyles and emergence of pathogens.</title>
        <authorList>
            <person name="Haridas S."/>
            <person name="Albert R."/>
            <person name="Binder M."/>
            <person name="Bloem J."/>
            <person name="Labutti K."/>
            <person name="Salamov A."/>
            <person name="Andreopoulos B."/>
            <person name="Baker S."/>
            <person name="Barry K."/>
            <person name="Bills G."/>
            <person name="Bluhm B."/>
            <person name="Cannon C."/>
            <person name="Castanera R."/>
            <person name="Culley D."/>
            <person name="Daum C."/>
            <person name="Ezra D."/>
            <person name="Gonzalez J."/>
            <person name="Henrissat B."/>
            <person name="Kuo A."/>
            <person name="Liang C."/>
            <person name="Lipzen A."/>
            <person name="Lutzoni F."/>
            <person name="Magnuson J."/>
            <person name="Mondo S."/>
            <person name="Nolan M."/>
            <person name="Ohm R."/>
            <person name="Pangilinan J."/>
            <person name="Park H.-J."/>
            <person name="Ramirez L."/>
            <person name="Alfaro M."/>
            <person name="Sun H."/>
            <person name="Tritt A."/>
            <person name="Yoshinaga Y."/>
            <person name="Zwiers L.-H."/>
            <person name="Turgeon B."/>
            <person name="Goodwin S."/>
            <person name="Spatafora J."/>
            <person name="Crous P."/>
            <person name="Grigoriev I."/>
        </authorList>
    </citation>
    <scope>NUCLEOTIDE SEQUENCE</scope>
    <source>
        <strain evidence="2">CBS 109.77</strain>
    </source>
</reference>
<dbReference type="EMBL" id="MU001948">
    <property type="protein sequence ID" value="KAF2792939.1"/>
    <property type="molecule type" value="Genomic_DNA"/>
</dbReference>
<feature type="transmembrane region" description="Helical" evidence="1">
    <location>
        <begin position="941"/>
        <end position="963"/>
    </location>
</feature>
<evidence type="ECO:0000313" key="3">
    <source>
        <dbReference type="Proteomes" id="UP000799757"/>
    </source>
</evidence>
<evidence type="ECO:0000256" key="1">
    <source>
        <dbReference type="SAM" id="Phobius"/>
    </source>
</evidence>
<proteinExistence type="predicted"/>
<keyword evidence="3" id="KW-1185">Reference proteome</keyword>
<feature type="transmembrane region" description="Helical" evidence="1">
    <location>
        <begin position="1043"/>
        <end position="1064"/>
    </location>
</feature>
<sequence length="1110" mass="120062">MASIVSDSELMTNYASAAAVPPASHFAALRDDKGRPLIVCLSDPSPDAPRKLQVIIESEGSSRFLCDLSKSLGITAGMTILAFDAKQASDGRVFLVFAIQSANDQATLRIVKPFRLLLDVLLTSTLRLQYVPGPEAPIGTVHQISLTQNPPHNSDAYPLITLTHKPLGRTGDGSDVSIVSVKPQLDSSFILRERIVRENALEVIDFAPAITKYGAGAYCLYSIQGERHIMVLTSSYDPGLDEIFDRETLLKCPSDASCLASYAGDDGYSSLLVSGADGLTYFDTESAAEGGLPGKLVSTSPLFQSCRKLTLAQEESNLAVWTVNSAEELGYMRTDRAQLNKGTPVLLLPAGQVSTFQPLLQETPGAESSVTVQSLIINDSQGNLSMLTQASDTGLWQNEPLYISDNRKTYEISSYTTRILLRDEHGAALKSGRAFITAAAVAQATCNGRRVNLTQSGTWFPADDSGEITFITPTSDIGTPAMTVERLKTASGQDLALKAVIVDPAKKVLDRLSHINENYDFNNATTQSGKKLFENGSAPDMETLKSAASCFKQLNMAYAALPDNGASIATAAGALSVKSATLITRTALEKVGDVLWDAWHYIEQKIKDVREWIVEKVGDVWRFACKLAGEAKEFVLDCAEKVGRAASWVFEKMKIGWEKLCDFVGFLFNWGDIVDTKNTLSQLLTSNLSFVQGQVESKRAEVRETFKSVRKTVAEAVYPKKIKASANAEGKNTKATSATSGSAFNMTSYHMKNGGMDKNSQLAEGGSRVDTNKQHIDLDAIFTILGDVLTSCVDGVAAIVDKILELAAKFIGLMNEYGNKEIKIPIFSPLYKKVSGGHELTVFDAVCLLIAIPTTVLIKIVTGKAPPKLPSTDLKFVKAINDPNDNSLTKQTRIDYNTLMTGAGVSFVLIGTAWKTIKFLWSLARKGTGGALKQLESKNPFPAITILSMSIECVGLMASVTTISDDLPAADLRRWMITLGAARVGINTVFMFNGWDADEIGEKFLLGVDLAVALANLGLYQAVCVAELNATDWKEKDEDMTAIGSVASMFSTLASVGYFMAFFFKDKEPNTSGLGIALEKIGSLALVAVETGLFFEQYERHVETRLVIAT</sequence>
<dbReference type="Proteomes" id="UP000799757">
    <property type="component" value="Unassembled WGS sequence"/>
</dbReference>
<feature type="transmembrane region" description="Helical" evidence="1">
    <location>
        <begin position="899"/>
        <end position="921"/>
    </location>
</feature>
<dbReference type="OrthoDB" id="3798392at2759"/>
<feature type="transmembrane region" description="Helical" evidence="1">
    <location>
        <begin position="1004"/>
        <end position="1023"/>
    </location>
</feature>
<keyword evidence="1" id="KW-1133">Transmembrane helix</keyword>
<gene>
    <name evidence="2" type="ORF">K505DRAFT_245521</name>
</gene>
<dbReference type="AlphaFoldDB" id="A0A6A6X960"/>